<dbReference type="PANTHER" id="PTHR42711">
    <property type="entry name" value="ABC TRANSPORTER ATP-BINDING PROTEIN"/>
    <property type="match status" value="1"/>
</dbReference>
<evidence type="ECO:0000313" key="10">
    <source>
        <dbReference type="Proteomes" id="UP000501130"/>
    </source>
</evidence>
<keyword evidence="2" id="KW-0813">Transport</keyword>
<dbReference type="PROSITE" id="PS50893">
    <property type="entry name" value="ABC_TRANSPORTER_2"/>
    <property type="match status" value="1"/>
</dbReference>
<dbReference type="PANTHER" id="PTHR42711:SF5">
    <property type="entry name" value="ABC TRANSPORTER ATP-BINDING PROTEIN NATA"/>
    <property type="match status" value="1"/>
</dbReference>
<keyword evidence="3" id="KW-0536">Nodulation</keyword>
<keyword evidence="6" id="KW-0547">Nucleotide-binding</keyword>
<dbReference type="InterPro" id="IPR017871">
    <property type="entry name" value="ABC_transporter-like_CS"/>
</dbReference>
<dbReference type="SUPFAM" id="SSF52540">
    <property type="entry name" value="P-loop containing nucleoside triphosphate hydrolases"/>
    <property type="match status" value="1"/>
</dbReference>
<evidence type="ECO:0000256" key="3">
    <source>
        <dbReference type="ARBA" id="ARBA00022458"/>
    </source>
</evidence>
<name>A0ABX6N3K5_9BURK</name>
<keyword evidence="7 9" id="KW-0067">ATP-binding</keyword>
<dbReference type="InterPro" id="IPR050763">
    <property type="entry name" value="ABC_transporter_ATP-binding"/>
</dbReference>
<evidence type="ECO:0000259" key="8">
    <source>
        <dbReference type="PROSITE" id="PS50893"/>
    </source>
</evidence>
<reference evidence="9 10" key="1">
    <citation type="submission" date="2020-05" db="EMBL/GenBank/DDBJ databases">
        <title>Compete genome of Limnobacter sp. SAORIC-580.</title>
        <authorList>
            <person name="Song J."/>
            <person name="Cho J.-C."/>
        </authorList>
    </citation>
    <scope>NUCLEOTIDE SEQUENCE [LARGE SCALE GENOMIC DNA]</scope>
    <source>
        <strain evidence="9 10">SAORIC-580</strain>
    </source>
</reference>
<sequence length="261" mass="28271">MNTNNTATDTTIRLHAQGLSFSWGERRALSNVSLDLNAGEMFGLLGPNGAGKTTLISLIAGLITPDQGELSVLGYSTRRAADLARKNLGFVFQSVSLDRFMTVEENLLFAAGLQGLNKTQAKANLAHLYTIFPIQAWLNRTVGSLSGGQKRLVDIARAMVHKPGVLILDEPTTALDVPSKNSVWQTLKTLQAIDGLTIFIATHLMDEANSCDRVGFLHQGELNWLGTPAQALDELPDQSVTSVRTATLADWFVWKMNGGAH</sequence>
<gene>
    <name evidence="9" type="ORF">HKT17_04280</name>
</gene>
<evidence type="ECO:0000256" key="7">
    <source>
        <dbReference type="ARBA" id="ARBA00022840"/>
    </source>
</evidence>
<proteinExistence type="inferred from homology"/>
<protein>
    <submittedName>
        <fullName evidence="9">ABC transporter ATP-binding protein</fullName>
    </submittedName>
</protein>
<dbReference type="PROSITE" id="PS00211">
    <property type="entry name" value="ABC_TRANSPORTER_1"/>
    <property type="match status" value="1"/>
</dbReference>
<feature type="domain" description="ABC transporter" evidence="8">
    <location>
        <begin position="14"/>
        <end position="244"/>
    </location>
</feature>
<dbReference type="InterPro" id="IPR003439">
    <property type="entry name" value="ABC_transporter-like_ATP-bd"/>
</dbReference>
<dbReference type="Pfam" id="PF00005">
    <property type="entry name" value="ABC_tran"/>
    <property type="match status" value="1"/>
</dbReference>
<dbReference type="CDD" id="cd03230">
    <property type="entry name" value="ABC_DR_subfamily_A"/>
    <property type="match status" value="1"/>
</dbReference>
<dbReference type="SMART" id="SM00382">
    <property type="entry name" value="AAA"/>
    <property type="match status" value="1"/>
</dbReference>
<evidence type="ECO:0000256" key="4">
    <source>
        <dbReference type="ARBA" id="ARBA00022475"/>
    </source>
</evidence>
<evidence type="ECO:0000256" key="1">
    <source>
        <dbReference type="ARBA" id="ARBA00005417"/>
    </source>
</evidence>
<evidence type="ECO:0000256" key="5">
    <source>
        <dbReference type="ARBA" id="ARBA00022519"/>
    </source>
</evidence>
<dbReference type="RefSeq" id="WP_171098096.1">
    <property type="nucleotide sequence ID" value="NZ_CP053084.1"/>
</dbReference>
<evidence type="ECO:0000313" key="9">
    <source>
        <dbReference type="EMBL" id="QJR28979.1"/>
    </source>
</evidence>
<dbReference type="EMBL" id="CP053084">
    <property type="protein sequence ID" value="QJR28979.1"/>
    <property type="molecule type" value="Genomic_DNA"/>
</dbReference>
<dbReference type="Gene3D" id="3.40.50.300">
    <property type="entry name" value="P-loop containing nucleotide triphosphate hydrolases"/>
    <property type="match status" value="1"/>
</dbReference>
<dbReference type="InterPro" id="IPR003593">
    <property type="entry name" value="AAA+_ATPase"/>
</dbReference>
<comment type="similarity">
    <text evidence="1">Belongs to the ABC transporter superfamily.</text>
</comment>
<keyword evidence="5" id="KW-0997">Cell inner membrane</keyword>
<accession>A0ABX6N3K5</accession>
<dbReference type="GO" id="GO:0005524">
    <property type="term" value="F:ATP binding"/>
    <property type="evidence" value="ECO:0007669"/>
    <property type="project" value="UniProtKB-KW"/>
</dbReference>
<evidence type="ECO:0000256" key="6">
    <source>
        <dbReference type="ARBA" id="ARBA00022741"/>
    </source>
</evidence>
<keyword evidence="4" id="KW-1003">Cell membrane</keyword>
<dbReference type="InterPro" id="IPR027417">
    <property type="entry name" value="P-loop_NTPase"/>
</dbReference>
<keyword evidence="5" id="KW-0472">Membrane</keyword>
<keyword evidence="10" id="KW-1185">Reference proteome</keyword>
<evidence type="ECO:0000256" key="2">
    <source>
        <dbReference type="ARBA" id="ARBA00022448"/>
    </source>
</evidence>
<organism evidence="9 10">
    <name type="scientific">Limnobacter profundi</name>
    <dbReference type="NCBI Taxonomy" id="2732163"/>
    <lineage>
        <taxon>Bacteria</taxon>
        <taxon>Pseudomonadati</taxon>
        <taxon>Pseudomonadota</taxon>
        <taxon>Betaproteobacteria</taxon>
        <taxon>Burkholderiales</taxon>
        <taxon>Burkholderiaceae</taxon>
        <taxon>Limnobacter</taxon>
    </lineage>
</organism>
<dbReference type="Proteomes" id="UP000501130">
    <property type="component" value="Chromosome"/>
</dbReference>